<evidence type="ECO:0000313" key="3">
    <source>
        <dbReference type="Proteomes" id="UP000335636"/>
    </source>
</evidence>
<organism evidence="2 3">
    <name type="scientific">Marmota monax</name>
    <name type="common">Woodchuck</name>
    <dbReference type="NCBI Taxonomy" id="9995"/>
    <lineage>
        <taxon>Eukaryota</taxon>
        <taxon>Metazoa</taxon>
        <taxon>Chordata</taxon>
        <taxon>Craniata</taxon>
        <taxon>Vertebrata</taxon>
        <taxon>Euteleostomi</taxon>
        <taxon>Mammalia</taxon>
        <taxon>Eutheria</taxon>
        <taxon>Euarchontoglires</taxon>
        <taxon>Glires</taxon>
        <taxon>Rodentia</taxon>
        <taxon>Sciuromorpha</taxon>
        <taxon>Sciuridae</taxon>
        <taxon>Xerinae</taxon>
        <taxon>Marmotini</taxon>
        <taxon>Marmota</taxon>
    </lineage>
</organism>
<accession>A0A5E4ANL3</accession>
<gene>
    <name evidence="2" type="ORF">MONAX_5E003379</name>
</gene>
<name>A0A5E4ANL3_MARMO</name>
<evidence type="ECO:0000313" key="2">
    <source>
        <dbReference type="EMBL" id="VTJ58341.1"/>
    </source>
</evidence>
<proteinExistence type="predicted"/>
<keyword evidence="3" id="KW-1185">Reference proteome</keyword>
<dbReference type="InterPro" id="IPR031528">
    <property type="entry name" value="C4orf19"/>
</dbReference>
<protein>
    <submittedName>
        <fullName evidence="2">Uncharacterized protein</fullName>
    </submittedName>
</protein>
<dbReference type="EMBL" id="CABDUW010000099">
    <property type="protein sequence ID" value="VTJ58341.1"/>
    <property type="molecule type" value="Genomic_DNA"/>
</dbReference>
<dbReference type="PANTHER" id="PTHR16106">
    <property type="entry name" value="CHROMOSOME 4 OPEN READING FRAME 19"/>
    <property type="match status" value="1"/>
</dbReference>
<feature type="region of interest" description="Disordered" evidence="1">
    <location>
        <begin position="56"/>
        <end position="146"/>
    </location>
</feature>
<reference evidence="2" key="1">
    <citation type="submission" date="2019-04" db="EMBL/GenBank/DDBJ databases">
        <authorList>
            <person name="Alioto T."/>
            <person name="Alioto T."/>
        </authorList>
    </citation>
    <scope>NUCLEOTIDE SEQUENCE [LARGE SCALE GENOMIC DNA]</scope>
</reference>
<comment type="caution">
    <text evidence="2">The sequence shown here is derived from an EMBL/GenBank/DDBJ whole genome shotgun (WGS) entry which is preliminary data.</text>
</comment>
<dbReference type="Pfam" id="PF15770">
    <property type="entry name" value="DUF4699"/>
    <property type="match status" value="1"/>
</dbReference>
<dbReference type="AlphaFoldDB" id="A0A5E4ANL3"/>
<evidence type="ECO:0000256" key="1">
    <source>
        <dbReference type="SAM" id="MobiDB-lite"/>
    </source>
</evidence>
<feature type="region of interest" description="Disordered" evidence="1">
    <location>
        <begin position="270"/>
        <end position="291"/>
    </location>
</feature>
<sequence length="316" mass="34638">MGCRCCKMIQSYLFDPVPVASPGYINEVSSCKLDEDDPEKFKSNQSSEILVHKNVLASEGFKRSEGRGQRAGPQEPCWPHQEPLPQEDAGGGRWEEKPGSAVNGMGPTAALQPTRNPRSHQRDKGSRASPTDSVHPTQPFLEGGDTRKQDCVLPALEKTQVVQSGDFEVPSKVESFALEVQGHDLQIPTPDYPQLWGTAVHNVDHEEKDYLFKNPKEDEPLAGILPRVGEHGLNMPFPRRRSWDSLNEAVTTEVLSVYFKEEGPITPVVNSRIEQEETDGSDGNRDGEVVDEDAAVAEALAALEAATAGEDLDEAD</sequence>
<dbReference type="Proteomes" id="UP000335636">
    <property type="component" value="Unassembled WGS sequence"/>
</dbReference>
<dbReference type="PANTHER" id="PTHR16106:SF3">
    <property type="entry name" value="CHROMOSOME 4 OPEN READING FRAME 19"/>
    <property type="match status" value="1"/>
</dbReference>